<dbReference type="EMBL" id="QMQV01000054">
    <property type="protein sequence ID" value="RLE48911.1"/>
    <property type="molecule type" value="Genomic_DNA"/>
</dbReference>
<dbReference type="InterPro" id="IPR053870">
    <property type="entry name" value="TiaS-like_TCKD"/>
</dbReference>
<accession>A0A497EPN7</accession>
<dbReference type="Pfam" id="PF22641">
    <property type="entry name" value="TiaS_TCKD"/>
    <property type="match status" value="1"/>
</dbReference>
<sequence>MRVYERDEILKLIGRVPWISPFKRLIALADERKGLIELVEEHARGICIGGAAWAKLHYGLREGLVLKSRREGSRVFYLLREGCYEATLKPSYAPAAITEAYIRSDFVELCFTGLAGAGIALLGRAAAEGVYSAEVIEEHGVWKARFIIPKRVKLMVGVDDTDVKDEGATWSLVNECGYMIENSLKAYYVDNAIVQLYPENPFKTQNCASSAIALAVMPSHVDEVRESTLRFLRDNTKSTRTGLAFYVGLKVPKLVQNFLSKARKELVDVELAKEVAMKSGVKLHSFQEERGIIGALAGLAGLGRPDAVARV</sequence>
<dbReference type="AlphaFoldDB" id="A0A497EPN7"/>
<reference evidence="2 3" key="1">
    <citation type="submission" date="2018-06" db="EMBL/GenBank/DDBJ databases">
        <title>Extensive metabolic versatility and redundancy in microbially diverse, dynamic hydrothermal sediments.</title>
        <authorList>
            <person name="Dombrowski N."/>
            <person name="Teske A."/>
            <person name="Baker B.J."/>
        </authorList>
    </citation>
    <scope>NUCLEOTIDE SEQUENCE [LARGE SCALE GENOMIC DNA]</scope>
    <source>
        <strain evidence="2">B66_G16</strain>
    </source>
</reference>
<organism evidence="2 3">
    <name type="scientific">Thermoproteota archaeon</name>
    <dbReference type="NCBI Taxonomy" id="2056631"/>
    <lineage>
        <taxon>Archaea</taxon>
        <taxon>Thermoproteota</taxon>
    </lineage>
</organism>
<evidence type="ECO:0000313" key="2">
    <source>
        <dbReference type="EMBL" id="RLE48911.1"/>
    </source>
</evidence>
<proteinExistence type="predicted"/>
<evidence type="ECO:0000313" key="3">
    <source>
        <dbReference type="Proteomes" id="UP000278475"/>
    </source>
</evidence>
<dbReference type="PANTHER" id="PTHR40705:SF2">
    <property type="entry name" value="DUF1743 DOMAIN-CONTAINING PROTEIN"/>
    <property type="match status" value="1"/>
</dbReference>
<feature type="domain" description="TiaS-like TCKD" evidence="1">
    <location>
        <begin position="155"/>
        <end position="215"/>
    </location>
</feature>
<dbReference type="PANTHER" id="PTHR40705">
    <property type="entry name" value="TRNA(ILE2) 2-AGMATINYLCYTIDINE SYNTHETASE TIAS"/>
    <property type="match status" value="1"/>
</dbReference>
<dbReference type="Proteomes" id="UP000278475">
    <property type="component" value="Unassembled WGS sequence"/>
</dbReference>
<comment type="caution">
    <text evidence="2">The sequence shown here is derived from an EMBL/GenBank/DDBJ whole genome shotgun (WGS) entry which is preliminary data.</text>
</comment>
<dbReference type="InterPro" id="IPR017674">
    <property type="entry name" value="Methan_mark_11"/>
</dbReference>
<evidence type="ECO:0000259" key="1">
    <source>
        <dbReference type="Pfam" id="PF22641"/>
    </source>
</evidence>
<name>A0A497EPN7_9CREN</name>
<gene>
    <name evidence="2" type="ORF">DRJ31_06225</name>
</gene>
<protein>
    <recommendedName>
        <fullName evidence="1">TiaS-like TCKD domain-containing protein</fullName>
    </recommendedName>
</protein>
<dbReference type="Gene3D" id="3.30.70.2200">
    <property type="match status" value="1"/>
</dbReference>
<dbReference type="NCBIfam" id="TIGR03280">
    <property type="entry name" value="methan_mark_11"/>
    <property type="match status" value="1"/>
</dbReference>